<feature type="chain" id="PRO_5008789057" description="SAM domain-containing protein" evidence="1">
    <location>
        <begin position="22"/>
        <end position="116"/>
    </location>
</feature>
<organism evidence="2">
    <name type="scientific">Capitella teleta</name>
    <name type="common">Polychaete worm</name>
    <dbReference type="NCBI Taxonomy" id="283909"/>
    <lineage>
        <taxon>Eukaryota</taxon>
        <taxon>Metazoa</taxon>
        <taxon>Spiralia</taxon>
        <taxon>Lophotrochozoa</taxon>
        <taxon>Annelida</taxon>
        <taxon>Polychaeta</taxon>
        <taxon>Sedentaria</taxon>
        <taxon>Scolecida</taxon>
        <taxon>Capitellidae</taxon>
        <taxon>Capitella</taxon>
    </lineage>
</organism>
<name>R7VG28_CAPTE</name>
<evidence type="ECO:0000313" key="3">
    <source>
        <dbReference type="EnsemblMetazoa" id="CapteP189598"/>
    </source>
</evidence>
<gene>
    <name evidence="2" type="ORF">CAPTEDRAFT_189598</name>
</gene>
<dbReference type="AlphaFoldDB" id="R7VG28"/>
<evidence type="ECO:0000313" key="2">
    <source>
        <dbReference type="EMBL" id="ELU17527.1"/>
    </source>
</evidence>
<keyword evidence="1" id="KW-0732">Signal</keyword>
<dbReference type="EnsemblMetazoa" id="CapteT189598">
    <property type="protein sequence ID" value="CapteP189598"/>
    <property type="gene ID" value="CapteG189598"/>
</dbReference>
<reference evidence="2 4" key="2">
    <citation type="journal article" date="2013" name="Nature">
        <title>Insights into bilaterian evolution from three spiralian genomes.</title>
        <authorList>
            <person name="Simakov O."/>
            <person name="Marletaz F."/>
            <person name="Cho S.J."/>
            <person name="Edsinger-Gonzales E."/>
            <person name="Havlak P."/>
            <person name="Hellsten U."/>
            <person name="Kuo D.H."/>
            <person name="Larsson T."/>
            <person name="Lv J."/>
            <person name="Arendt D."/>
            <person name="Savage R."/>
            <person name="Osoegawa K."/>
            <person name="de Jong P."/>
            <person name="Grimwood J."/>
            <person name="Chapman J.A."/>
            <person name="Shapiro H."/>
            <person name="Aerts A."/>
            <person name="Otillar R.P."/>
            <person name="Terry A.Y."/>
            <person name="Boore J.L."/>
            <person name="Grigoriev I.V."/>
            <person name="Lindberg D.R."/>
            <person name="Seaver E.C."/>
            <person name="Weisblat D.A."/>
            <person name="Putnam N.H."/>
            <person name="Rokhsar D.S."/>
        </authorList>
    </citation>
    <scope>NUCLEOTIDE SEQUENCE</scope>
    <source>
        <strain evidence="2 4">I ESC-2004</strain>
    </source>
</reference>
<evidence type="ECO:0000256" key="1">
    <source>
        <dbReference type="SAM" id="SignalP"/>
    </source>
</evidence>
<dbReference type="EMBL" id="KB292487">
    <property type="protein sequence ID" value="ELU17527.1"/>
    <property type="molecule type" value="Genomic_DNA"/>
</dbReference>
<protein>
    <recommendedName>
        <fullName evidence="5">SAM domain-containing protein</fullName>
    </recommendedName>
</protein>
<dbReference type="EMBL" id="AMQN01016861">
    <property type="status" value="NOT_ANNOTATED_CDS"/>
    <property type="molecule type" value="Genomic_DNA"/>
</dbReference>
<feature type="signal peptide" evidence="1">
    <location>
        <begin position="1"/>
        <end position="21"/>
    </location>
</feature>
<reference evidence="4" key="1">
    <citation type="submission" date="2012-12" db="EMBL/GenBank/DDBJ databases">
        <authorList>
            <person name="Hellsten U."/>
            <person name="Grimwood J."/>
            <person name="Chapman J.A."/>
            <person name="Shapiro H."/>
            <person name="Aerts A."/>
            <person name="Otillar R.P."/>
            <person name="Terry A.Y."/>
            <person name="Boore J.L."/>
            <person name="Simakov O."/>
            <person name="Marletaz F."/>
            <person name="Cho S.-J."/>
            <person name="Edsinger-Gonzales E."/>
            <person name="Havlak P."/>
            <person name="Kuo D.-H."/>
            <person name="Larsson T."/>
            <person name="Lv J."/>
            <person name="Arendt D."/>
            <person name="Savage R."/>
            <person name="Osoegawa K."/>
            <person name="de Jong P."/>
            <person name="Lindberg D.R."/>
            <person name="Seaver E.C."/>
            <person name="Weisblat D.A."/>
            <person name="Putnam N.H."/>
            <person name="Grigoriev I.V."/>
            <person name="Rokhsar D.S."/>
        </authorList>
    </citation>
    <scope>NUCLEOTIDE SEQUENCE</scope>
    <source>
        <strain evidence="4">I ESC-2004</strain>
    </source>
</reference>
<sequence length="116" mass="13028">MAYMSVLLTLFVFFGLNQIEGRGMFVTPTTTTAAPRFVPADGRSVNDWMRTRGMSEEDFQKVLELSLELDASEVDEFVMGSLLDKNQLEMLKDDLLDQAEKKRSSKSSLEGSRIPA</sequence>
<dbReference type="Proteomes" id="UP000014760">
    <property type="component" value="Unassembled WGS sequence"/>
</dbReference>
<evidence type="ECO:0008006" key="5">
    <source>
        <dbReference type="Google" id="ProtNLM"/>
    </source>
</evidence>
<dbReference type="HOGENOM" id="CLU_2099157_0_0_1"/>
<proteinExistence type="predicted"/>
<evidence type="ECO:0000313" key="4">
    <source>
        <dbReference type="Proteomes" id="UP000014760"/>
    </source>
</evidence>
<accession>R7VG28</accession>
<reference evidence="3" key="3">
    <citation type="submission" date="2015-06" db="UniProtKB">
        <authorList>
            <consortium name="EnsemblMetazoa"/>
        </authorList>
    </citation>
    <scope>IDENTIFICATION</scope>
</reference>
<keyword evidence="4" id="KW-1185">Reference proteome</keyword>